<feature type="transmembrane region" description="Helical" evidence="1">
    <location>
        <begin position="443"/>
        <end position="467"/>
    </location>
</feature>
<evidence type="ECO:0000313" key="4">
    <source>
        <dbReference type="Proteomes" id="UP000070572"/>
    </source>
</evidence>
<keyword evidence="5" id="KW-1185">Reference proteome</keyword>
<keyword evidence="1" id="KW-0812">Transmembrane</keyword>
<reference evidence="2 4" key="1">
    <citation type="submission" date="2016-01" db="EMBL/GenBank/DDBJ databases">
        <authorList>
            <person name="Mitreva M."/>
            <person name="Pepin K.H."/>
            <person name="Mihindukulasuriya K.A."/>
            <person name="Fulton R."/>
            <person name="Fronick C."/>
            <person name="O'Laughlin M."/>
            <person name="Miner T."/>
            <person name="Herter B."/>
            <person name="Rosa B.A."/>
            <person name="Cordes M."/>
            <person name="Tomlinson C."/>
            <person name="Wollam A."/>
            <person name="Palsikar V.B."/>
            <person name="Mardis E.R."/>
            <person name="Wilson R.K."/>
        </authorList>
    </citation>
    <scope>NUCLEOTIDE SEQUENCE [LARGE SCALE GENOMIC DNA]</scope>
    <source>
        <strain evidence="2 4">DNF00696</strain>
    </source>
</reference>
<dbReference type="Pfam" id="PF19528">
    <property type="entry name" value="DUF6056"/>
    <property type="match status" value="1"/>
</dbReference>
<feature type="transmembrane region" description="Helical" evidence="1">
    <location>
        <begin position="311"/>
        <end position="330"/>
    </location>
</feature>
<dbReference type="EMBL" id="LSDN01000023">
    <property type="protein sequence ID" value="KXB79651.1"/>
    <property type="molecule type" value="Genomic_DNA"/>
</dbReference>
<dbReference type="Proteomes" id="UP000243201">
    <property type="component" value="Unassembled WGS sequence"/>
</dbReference>
<reference evidence="3 5" key="2">
    <citation type="submission" date="2017-09" db="EMBL/GenBank/DDBJ databases">
        <title>Bacterial strain isolated from the female urinary microbiota.</title>
        <authorList>
            <person name="Thomas-White K."/>
            <person name="Kumar N."/>
            <person name="Forster S."/>
            <person name="Putonti C."/>
            <person name="Lawley T."/>
            <person name="Wolfe A.J."/>
        </authorList>
    </citation>
    <scope>NUCLEOTIDE SEQUENCE [LARGE SCALE GENOMIC DNA]</scope>
    <source>
        <strain evidence="3 5">UMB0744</strain>
    </source>
</reference>
<dbReference type="AlphaFoldDB" id="A0AB34WXC5"/>
<dbReference type="RefSeq" id="WP_022864795.1">
    <property type="nucleotide sequence ID" value="NZ_CAUPGC010000003.1"/>
</dbReference>
<comment type="caution">
    <text evidence="2">The sequence shown here is derived from an EMBL/GenBank/DDBJ whole genome shotgun (WGS) entry which is preliminary data.</text>
</comment>
<evidence type="ECO:0000256" key="1">
    <source>
        <dbReference type="SAM" id="Phobius"/>
    </source>
</evidence>
<feature type="transmembrane region" description="Helical" evidence="1">
    <location>
        <begin position="143"/>
        <end position="167"/>
    </location>
</feature>
<feature type="transmembrane region" description="Helical" evidence="1">
    <location>
        <begin position="387"/>
        <end position="405"/>
    </location>
</feature>
<evidence type="ECO:0000313" key="3">
    <source>
        <dbReference type="EMBL" id="PMB89311.1"/>
    </source>
</evidence>
<keyword evidence="1" id="KW-1133">Transmembrane helix</keyword>
<feature type="transmembrane region" description="Helical" evidence="1">
    <location>
        <begin position="82"/>
        <end position="106"/>
    </location>
</feature>
<feature type="transmembrane region" description="Helical" evidence="1">
    <location>
        <begin position="355"/>
        <end position="375"/>
    </location>
</feature>
<gene>
    <name evidence="3" type="ORF">CJ240_05980</name>
    <name evidence="2" type="ORF">HMPREF1862_01687</name>
</gene>
<dbReference type="EMBL" id="PNGC01000002">
    <property type="protein sequence ID" value="PMB89311.1"/>
    <property type="molecule type" value="Genomic_DNA"/>
</dbReference>
<dbReference type="GeneID" id="78352545"/>
<feature type="transmembrane region" description="Helical" evidence="1">
    <location>
        <begin position="7"/>
        <end position="26"/>
    </location>
</feature>
<name>A0AB34WXC5_9ACTO</name>
<dbReference type="InterPro" id="IPR045691">
    <property type="entry name" value="DUF6056"/>
</dbReference>
<keyword evidence="1" id="KW-0472">Membrane</keyword>
<dbReference type="Proteomes" id="UP000070572">
    <property type="component" value="Unassembled WGS sequence"/>
</dbReference>
<feature type="transmembrane region" description="Helical" evidence="1">
    <location>
        <begin position="188"/>
        <end position="217"/>
    </location>
</feature>
<sequence length="543" mass="59670">MISKHKGHYCFFAISGLVWLAGWLVAPFHSDDWNFATNFGAHPKGQTSFAEVISAIGFDYFQRSGRTADVWARALFMLPDPIWRTLMAVGTLLAAISVWVFFRALLGDSWEKLPVRPRRLIFAGVAGIFFLLCAGNYTLVGSAFIWMAASIGYVLPLPLFFLAAWPFAKTFLADSAIDPNTWSWLRTLLAVICTILVGLHLEIWASCLVALAIATLIRQRGKAPLPAWLLLGVTSIVFLIQVAAPGHYKRSEEFASGLSGGGATSLITGMANGVAGFFWHGLIFLIFLLACLGLTASTISVSGSARRLRRIWLALMGLIGGGELVSYFRMRRIDWLQAQPHQGIRNPRLNFDFPLYSTVLLLFLAVSVLICLILFTCHLPKLYRSPFVLLLILAIAAIPIPLAAGETIARVYMHSYLFLLLGGFLVLAYSLPGAPLRHKGERFLQGTLAACLVTTLVYGVLVGVSAYQLSDLDSQCEQIRAGESDTLVYPPTLAGGGLLLWNRPIPKYHQVLRQFHNLPAGTKIVMQRGGHKSARPATKRDLI</sequence>
<feature type="transmembrane region" description="Helical" evidence="1">
    <location>
        <begin position="223"/>
        <end position="242"/>
    </location>
</feature>
<protein>
    <recommendedName>
        <fullName evidence="6">Tat pathway signal sequence domain protein</fullName>
    </recommendedName>
</protein>
<evidence type="ECO:0000313" key="5">
    <source>
        <dbReference type="Proteomes" id="UP000243201"/>
    </source>
</evidence>
<organism evidence="2 4">
    <name type="scientific">Varibaculum cambriense</name>
    <dbReference type="NCBI Taxonomy" id="184870"/>
    <lineage>
        <taxon>Bacteria</taxon>
        <taxon>Bacillati</taxon>
        <taxon>Actinomycetota</taxon>
        <taxon>Actinomycetes</taxon>
        <taxon>Actinomycetales</taxon>
        <taxon>Actinomycetaceae</taxon>
        <taxon>Varibaculum</taxon>
    </lineage>
</organism>
<feature type="transmembrane region" description="Helical" evidence="1">
    <location>
        <begin position="118"/>
        <end position="137"/>
    </location>
</feature>
<accession>A0AB34WXC5</accession>
<feature type="transmembrane region" description="Helical" evidence="1">
    <location>
        <begin position="277"/>
        <end position="299"/>
    </location>
</feature>
<evidence type="ECO:0000313" key="2">
    <source>
        <dbReference type="EMBL" id="KXB79651.1"/>
    </source>
</evidence>
<feature type="transmembrane region" description="Helical" evidence="1">
    <location>
        <begin position="411"/>
        <end position="431"/>
    </location>
</feature>
<feature type="transmembrane region" description="Helical" evidence="1">
    <location>
        <begin position="254"/>
        <end position="271"/>
    </location>
</feature>
<evidence type="ECO:0008006" key="6">
    <source>
        <dbReference type="Google" id="ProtNLM"/>
    </source>
</evidence>
<proteinExistence type="predicted"/>